<comment type="caution">
    <text evidence="1">The sequence shown here is derived from an EMBL/GenBank/DDBJ whole genome shotgun (WGS) entry which is preliminary data.</text>
</comment>
<evidence type="ECO:0000313" key="2">
    <source>
        <dbReference type="Proteomes" id="UP000003423"/>
    </source>
</evidence>
<gene>
    <name evidence="1" type="ORF">BD31_I0162</name>
</gene>
<reference evidence="1 2" key="1">
    <citation type="journal article" date="2012" name="J. Bacteriol.">
        <title>Genome sequence of "Candidatus Nitrosopumilus salaria" BD31, an ammonia-oxidizing archaeon from the San Francisco Bay estuary.</title>
        <authorList>
            <person name="Mosier A.C."/>
            <person name="Allen E.E."/>
            <person name="Kim M."/>
            <person name="Ferriera S."/>
            <person name="Francis C.A."/>
        </authorList>
    </citation>
    <scope>NUCLEOTIDE SEQUENCE [LARGE SCALE GENOMIC DNA]</scope>
    <source>
        <strain evidence="1 2">BD31</strain>
    </source>
</reference>
<keyword evidence="2" id="KW-1185">Reference proteome</keyword>
<dbReference type="AlphaFoldDB" id="I3D2Q8"/>
<accession>I3D2Q8</accession>
<protein>
    <submittedName>
        <fullName evidence="1">Uncharacterized protein</fullName>
    </submittedName>
</protein>
<dbReference type="RefSeq" id="WP_008299457.1">
    <property type="nucleotide sequence ID" value="NZ_AEXL02000090.1"/>
</dbReference>
<dbReference type="EMBL" id="AEXL02000090">
    <property type="protein sequence ID" value="EIJ66001.1"/>
    <property type="molecule type" value="Genomic_DNA"/>
</dbReference>
<proteinExistence type="predicted"/>
<dbReference type="PATRIC" id="fig|859350.6.peg.1088"/>
<sequence>MLILGTCFLTAQSIENSLSDAFTVGEYLWLVLGGLTITFAIRAKHEKNKQLGVLR</sequence>
<organism evidence="1 2">
    <name type="scientific">Candidatus Nitrosopumilus salarius BD31</name>
    <dbReference type="NCBI Taxonomy" id="859350"/>
    <lineage>
        <taxon>Archaea</taxon>
        <taxon>Nitrososphaerota</taxon>
        <taxon>Nitrososphaeria</taxon>
        <taxon>Nitrosopumilales</taxon>
        <taxon>Nitrosopumilaceae</taxon>
        <taxon>Nitrosopumilus</taxon>
    </lineage>
</organism>
<evidence type="ECO:0000313" key="1">
    <source>
        <dbReference type="EMBL" id="EIJ66001.1"/>
    </source>
</evidence>
<name>I3D2Q8_9ARCH</name>
<dbReference type="Proteomes" id="UP000003423">
    <property type="component" value="Unassembled WGS sequence"/>
</dbReference>